<organism evidence="1 2">
    <name type="scientific">Curtobacterium flaccumfaciens</name>
    <dbReference type="NCBI Taxonomy" id="2035"/>
    <lineage>
        <taxon>Bacteria</taxon>
        <taxon>Bacillati</taxon>
        <taxon>Actinomycetota</taxon>
        <taxon>Actinomycetes</taxon>
        <taxon>Micrococcales</taxon>
        <taxon>Microbacteriaceae</taxon>
        <taxon>Curtobacterium</taxon>
    </lineage>
</organism>
<accession>A0A4R6DKU9</accession>
<evidence type="ECO:0000313" key="2">
    <source>
        <dbReference type="Proteomes" id="UP000295764"/>
    </source>
</evidence>
<protein>
    <recommendedName>
        <fullName evidence="3">Excreted virulence factor EspC (Type VII ESX diderm)</fullName>
    </recommendedName>
</protein>
<dbReference type="InterPro" id="IPR045436">
    <property type="entry name" value="DUF6507"/>
</dbReference>
<sequence length="105" mass="10697">MSRYAIDPGGVSSVLTGVDGDLEKLTTADAAVLAAAEAALSAVGSSRARPGLERLLDDFRNVVPNLHERITAAHVAATSATQAYVDADEEMAAKTPSADDAGSGR</sequence>
<dbReference type="Pfam" id="PF20117">
    <property type="entry name" value="DUF6507"/>
    <property type="match status" value="1"/>
</dbReference>
<comment type="caution">
    <text evidence="1">The sequence shown here is derived from an EMBL/GenBank/DDBJ whole genome shotgun (WGS) entry which is preliminary data.</text>
</comment>
<evidence type="ECO:0008006" key="3">
    <source>
        <dbReference type="Google" id="ProtNLM"/>
    </source>
</evidence>
<evidence type="ECO:0000313" key="1">
    <source>
        <dbReference type="EMBL" id="TDN45333.1"/>
    </source>
</evidence>
<dbReference type="Proteomes" id="UP000295764">
    <property type="component" value="Unassembled WGS sequence"/>
</dbReference>
<name>A0A4R6DKU9_9MICO</name>
<gene>
    <name evidence="1" type="ORF">EDF64_103257</name>
</gene>
<dbReference type="EMBL" id="SNVW01000003">
    <property type="protein sequence ID" value="TDN45333.1"/>
    <property type="molecule type" value="Genomic_DNA"/>
</dbReference>
<dbReference type="AlphaFoldDB" id="A0A4R6DKU9"/>
<dbReference type="RefSeq" id="WP_071290931.1">
    <property type="nucleotide sequence ID" value="NZ_SNVW01000003.1"/>
</dbReference>
<proteinExistence type="predicted"/>
<reference evidence="1 2" key="1">
    <citation type="submission" date="2019-03" db="EMBL/GenBank/DDBJ databases">
        <title>Genomic analyses of the natural microbiome of Caenorhabditis elegans.</title>
        <authorList>
            <person name="Samuel B."/>
        </authorList>
    </citation>
    <scope>NUCLEOTIDE SEQUENCE [LARGE SCALE GENOMIC DNA]</scope>
    <source>
        <strain evidence="1 2">JUb65</strain>
    </source>
</reference>